<evidence type="ECO:0000256" key="7">
    <source>
        <dbReference type="ARBA" id="ARBA00023136"/>
    </source>
</evidence>
<dbReference type="AlphaFoldDB" id="A0A516GG22"/>
<feature type="transmembrane region" description="Helical" evidence="8">
    <location>
        <begin position="183"/>
        <end position="205"/>
    </location>
</feature>
<accession>A0A516GG22</accession>
<dbReference type="CDD" id="cd03498">
    <property type="entry name" value="SQR_TypeB_2_TM"/>
    <property type="match status" value="1"/>
</dbReference>
<dbReference type="NCBIfam" id="TIGR02046">
    <property type="entry name" value="sdhC_b558_fam"/>
    <property type="match status" value="1"/>
</dbReference>
<keyword evidence="3 8" id="KW-0812">Transmembrane</keyword>
<evidence type="ECO:0000256" key="5">
    <source>
        <dbReference type="ARBA" id="ARBA00022989"/>
    </source>
</evidence>
<proteinExistence type="predicted"/>
<reference evidence="9 10" key="1">
    <citation type="submission" date="2019-07" db="EMBL/GenBank/DDBJ databases">
        <title>complete genome sequencing of Ornithinimicrobium sp. H23M54.</title>
        <authorList>
            <person name="Bae J.-W."/>
            <person name="Lee S.-Y."/>
        </authorList>
    </citation>
    <scope>NUCLEOTIDE SEQUENCE [LARGE SCALE GENOMIC DNA]</scope>
    <source>
        <strain evidence="9 10">H23M54</strain>
    </source>
</reference>
<dbReference type="InterPro" id="IPR034804">
    <property type="entry name" value="SQR/QFR_C/D"/>
</dbReference>
<keyword evidence="7 8" id="KW-0472">Membrane</keyword>
<protein>
    <submittedName>
        <fullName evidence="9">Succinate dehydrogenase cytochrome b subunit</fullName>
    </submittedName>
</protein>
<dbReference type="GO" id="GO:0016020">
    <property type="term" value="C:membrane"/>
    <property type="evidence" value="ECO:0007669"/>
    <property type="project" value="UniProtKB-SubCell"/>
</dbReference>
<evidence type="ECO:0000256" key="3">
    <source>
        <dbReference type="ARBA" id="ARBA00022692"/>
    </source>
</evidence>
<feature type="transmembrane region" description="Helical" evidence="8">
    <location>
        <begin position="91"/>
        <end position="114"/>
    </location>
</feature>
<keyword evidence="6" id="KW-0408">Iron</keyword>
<dbReference type="Pfam" id="PF01127">
    <property type="entry name" value="Sdh_cyt"/>
    <property type="match status" value="1"/>
</dbReference>
<dbReference type="OrthoDB" id="9788081at2"/>
<evidence type="ECO:0000256" key="1">
    <source>
        <dbReference type="ARBA" id="ARBA00004370"/>
    </source>
</evidence>
<name>A0A516GG22_9MICO</name>
<evidence type="ECO:0000256" key="8">
    <source>
        <dbReference type="SAM" id="Phobius"/>
    </source>
</evidence>
<feature type="transmembrane region" description="Helical" evidence="8">
    <location>
        <begin position="37"/>
        <end position="59"/>
    </location>
</feature>
<keyword evidence="10" id="KW-1185">Reference proteome</keyword>
<organism evidence="9 10">
    <name type="scientific">Ornithinimicrobium ciconiae</name>
    <dbReference type="NCBI Taxonomy" id="2594265"/>
    <lineage>
        <taxon>Bacteria</taxon>
        <taxon>Bacillati</taxon>
        <taxon>Actinomycetota</taxon>
        <taxon>Actinomycetes</taxon>
        <taxon>Micrococcales</taxon>
        <taxon>Ornithinimicrobiaceae</taxon>
        <taxon>Ornithinimicrobium</taxon>
    </lineage>
</organism>
<evidence type="ECO:0000256" key="4">
    <source>
        <dbReference type="ARBA" id="ARBA00022723"/>
    </source>
</evidence>
<keyword evidence="4" id="KW-0479">Metal-binding</keyword>
<dbReference type="Gene3D" id="1.20.1300.10">
    <property type="entry name" value="Fumarate reductase/succinate dehydrogenase, transmembrane subunit"/>
    <property type="match status" value="1"/>
</dbReference>
<dbReference type="Proteomes" id="UP000315395">
    <property type="component" value="Chromosome"/>
</dbReference>
<dbReference type="GO" id="GO:0046872">
    <property type="term" value="F:metal ion binding"/>
    <property type="evidence" value="ECO:0007669"/>
    <property type="project" value="UniProtKB-KW"/>
</dbReference>
<dbReference type="EMBL" id="CP041616">
    <property type="protein sequence ID" value="QDO90469.1"/>
    <property type="molecule type" value="Genomic_DNA"/>
</dbReference>
<evidence type="ECO:0000256" key="6">
    <source>
        <dbReference type="ARBA" id="ARBA00023004"/>
    </source>
</evidence>
<dbReference type="InterPro" id="IPR000701">
    <property type="entry name" value="SuccDH_FuR_B_TM-su"/>
</dbReference>
<evidence type="ECO:0000313" key="9">
    <source>
        <dbReference type="EMBL" id="QDO90469.1"/>
    </source>
</evidence>
<feature type="transmembrane region" description="Helical" evidence="8">
    <location>
        <begin position="225"/>
        <end position="250"/>
    </location>
</feature>
<feature type="transmembrane region" description="Helical" evidence="8">
    <location>
        <begin position="142"/>
        <end position="163"/>
    </location>
</feature>
<dbReference type="SUPFAM" id="SSF81343">
    <property type="entry name" value="Fumarate reductase respiratory complex transmembrane subunits"/>
    <property type="match status" value="1"/>
</dbReference>
<evidence type="ECO:0000313" key="10">
    <source>
        <dbReference type="Proteomes" id="UP000315395"/>
    </source>
</evidence>
<dbReference type="InterPro" id="IPR011138">
    <property type="entry name" value="Cytochrome_b-558"/>
</dbReference>
<evidence type="ECO:0000256" key="2">
    <source>
        <dbReference type="ARBA" id="ARBA00022617"/>
    </source>
</evidence>
<keyword evidence="2" id="KW-0349">Heme</keyword>
<dbReference type="KEGG" id="orz:FNH13_16805"/>
<keyword evidence="5 8" id="KW-1133">Transmembrane helix</keyword>
<sequence>MATVVRASETAGRRSSTVLIVATSTIAAGKRPKTRSILLKTVMAVTGLIFVGFILAHMYGNLMIFAGKEDFNEYAHHLREFGTPMLPYAGFLWVMRITLVVSLVLHAGSAFALWHRAGQARTTQYLARKGQWATFVKRSMRWGGVALLIFVVFHILHFTTNTIQIGGDYDNPADRLVASFGEWWAVLIYLFAVAALGMHLLHGIWSAGMTLGLNTSLDAAERLRLAAILVAVVVVVGFALPPVAILLGLIP</sequence>
<comment type="subcellular location">
    <subcellularLocation>
        <location evidence="1">Membrane</location>
    </subcellularLocation>
</comment>
<gene>
    <name evidence="9" type="ORF">FNH13_16805</name>
</gene>